<dbReference type="InterPro" id="IPR036286">
    <property type="entry name" value="LexA/Signal_pep-like_sf"/>
</dbReference>
<feature type="domain" description="HTH cro/C1-type" evidence="2">
    <location>
        <begin position="8"/>
        <end position="62"/>
    </location>
</feature>
<dbReference type="RefSeq" id="WP_125014030.1">
    <property type="nucleotide sequence ID" value="NZ_RQVR01000025.1"/>
</dbReference>
<gene>
    <name evidence="3" type="ORF">EG849_14565</name>
</gene>
<evidence type="ECO:0000313" key="4">
    <source>
        <dbReference type="Proteomes" id="UP000271937"/>
    </source>
</evidence>
<dbReference type="SUPFAM" id="SSF51306">
    <property type="entry name" value="LexA/Signal peptidase"/>
    <property type="match status" value="1"/>
</dbReference>
<reference evidence="3 4" key="1">
    <citation type="submission" date="2018-11" db="EMBL/GenBank/DDBJ databases">
        <title>Flavobacterium sp. nov., YIM 102600 draft genome.</title>
        <authorList>
            <person name="Li G."/>
            <person name="Jiang Y."/>
        </authorList>
    </citation>
    <scope>NUCLEOTIDE SEQUENCE [LARGE SCALE GENOMIC DNA]</scope>
    <source>
        <strain evidence="3 4">YIM 102600</strain>
    </source>
</reference>
<dbReference type="EMBL" id="RQVR01000025">
    <property type="protein sequence ID" value="RRJ88422.1"/>
    <property type="molecule type" value="Genomic_DNA"/>
</dbReference>
<keyword evidence="1" id="KW-0238">DNA-binding</keyword>
<comment type="caution">
    <text evidence="3">The sequence shown here is derived from an EMBL/GenBank/DDBJ whole genome shotgun (WGS) entry which is preliminary data.</text>
</comment>
<dbReference type="PROSITE" id="PS50943">
    <property type="entry name" value="HTH_CROC1"/>
    <property type="match status" value="1"/>
</dbReference>
<dbReference type="SMART" id="SM00530">
    <property type="entry name" value="HTH_XRE"/>
    <property type="match status" value="1"/>
</dbReference>
<dbReference type="InterPro" id="IPR010982">
    <property type="entry name" value="Lambda_DNA-bd_dom_sf"/>
</dbReference>
<proteinExistence type="predicted"/>
<dbReference type="GO" id="GO:0003677">
    <property type="term" value="F:DNA binding"/>
    <property type="evidence" value="ECO:0007669"/>
    <property type="project" value="UniProtKB-KW"/>
</dbReference>
<keyword evidence="4" id="KW-1185">Reference proteome</keyword>
<dbReference type="Proteomes" id="UP000271937">
    <property type="component" value="Unassembled WGS sequence"/>
</dbReference>
<dbReference type="CDD" id="cd00093">
    <property type="entry name" value="HTH_XRE"/>
    <property type="match status" value="1"/>
</dbReference>
<name>A0A3P3W042_9FLAO</name>
<dbReference type="InterPro" id="IPR039418">
    <property type="entry name" value="LexA-like"/>
</dbReference>
<evidence type="ECO:0000259" key="2">
    <source>
        <dbReference type="PROSITE" id="PS50943"/>
    </source>
</evidence>
<dbReference type="Pfam" id="PF01381">
    <property type="entry name" value="HTH_3"/>
    <property type="match status" value="1"/>
</dbReference>
<dbReference type="OrthoDB" id="3831186at2"/>
<dbReference type="PANTHER" id="PTHR46558:SF11">
    <property type="entry name" value="HTH-TYPE TRANSCRIPTIONAL REGULATOR XRE"/>
    <property type="match status" value="1"/>
</dbReference>
<dbReference type="Gene3D" id="1.10.260.40">
    <property type="entry name" value="lambda repressor-like DNA-binding domains"/>
    <property type="match status" value="1"/>
</dbReference>
<evidence type="ECO:0000256" key="1">
    <source>
        <dbReference type="ARBA" id="ARBA00023125"/>
    </source>
</evidence>
<protein>
    <submittedName>
        <fullName evidence="3">Helix-turn-helix domain-containing protein</fullName>
    </submittedName>
</protein>
<accession>A0A3P3W042</accession>
<dbReference type="SUPFAM" id="SSF47413">
    <property type="entry name" value="lambda repressor-like DNA-binding domains"/>
    <property type="match status" value="1"/>
</dbReference>
<evidence type="ECO:0000313" key="3">
    <source>
        <dbReference type="EMBL" id="RRJ88422.1"/>
    </source>
</evidence>
<organism evidence="3 4">
    <name type="scientific">Flavobacterium macacae</name>
    <dbReference type="NCBI Taxonomy" id="2488993"/>
    <lineage>
        <taxon>Bacteria</taxon>
        <taxon>Pseudomonadati</taxon>
        <taxon>Bacteroidota</taxon>
        <taxon>Flavobacteriia</taxon>
        <taxon>Flavobacteriales</taxon>
        <taxon>Flavobacteriaceae</taxon>
        <taxon>Flavobacterium</taxon>
    </lineage>
</organism>
<dbReference type="AlphaFoldDB" id="A0A3P3W042"/>
<dbReference type="PANTHER" id="PTHR46558">
    <property type="entry name" value="TRACRIPTIONAL REGULATORY PROTEIN-RELATED-RELATED"/>
    <property type="match status" value="1"/>
</dbReference>
<dbReference type="CDD" id="cd06529">
    <property type="entry name" value="S24_LexA-like"/>
    <property type="match status" value="1"/>
</dbReference>
<dbReference type="Gene3D" id="2.10.109.10">
    <property type="entry name" value="Umud Fragment, subunit A"/>
    <property type="match status" value="1"/>
</dbReference>
<sequence length="253" mass="28680">MSLFSDNIRHLRLKKELSQSKVAESLAISRDRLAKYEEGKSQPPLEILVRLSRYYHVSTDLLLTVDIRKVDMDGLIRLEDNHILLPVAVDARGEHAIEIIPHRAKASYLAGYSDPEYIESLQHVSLPFLGSGKFRLFAIDGDSMPPHRDSSYIVGKYMERLEEMKAGRSYIVITADGMAYKRLGRREAAVLVLESDNAFYAPFEVRASDLLQVWEYAGSIATEEIDISELAPESIREMLVEIRRDVADLRAGK</sequence>
<dbReference type="InterPro" id="IPR001387">
    <property type="entry name" value="Cro/C1-type_HTH"/>
</dbReference>